<dbReference type="Proteomes" id="UP000830395">
    <property type="component" value="Chromosome 2"/>
</dbReference>
<sequence length="115" mass="12893">METQSGSRGEELKATGHTRAADAKEDLEESRRIERFDIPLTNLKSMFEKPTTQSTEVKGSSSSTHRVMDQRRKGSSENKVSNQSEEMSDCDMIEDPSVFLCDMLTSVMTRQALSV</sequence>
<comment type="caution">
    <text evidence="1">The sequence shown here is derived from an EMBL/GenBank/DDBJ whole genome shotgun (WGS) entry which is preliminary data.</text>
</comment>
<proteinExistence type="predicted"/>
<gene>
    <name evidence="1" type="ORF">PDJAM_G00113340</name>
</gene>
<name>A0ACC5Y390_9TELE</name>
<protein>
    <submittedName>
        <fullName evidence="1">Uncharacterized protein</fullName>
    </submittedName>
</protein>
<evidence type="ECO:0000313" key="2">
    <source>
        <dbReference type="Proteomes" id="UP000830395"/>
    </source>
</evidence>
<evidence type="ECO:0000313" key="1">
    <source>
        <dbReference type="EMBL" id="MCJ8730022.1"/>
    </source>
</evidence>
<organism evidence="1 2">
    <name type="scientific">Pangasius djambal</name>
    <dbReference type="NCBI Taxonomy" id="1691987"/>
    <lineage>
        <taxon>Eukaryota</taxon>
        <taxon>Metazoa</taxon>
        <taxon>Chordata</taxon>
        <taxon>Craniata</taxon>
        <taxon>Vertebrata</taxon>
        <taxon>Euteleostomi</taxon>
        <taxon>Actinopterygii</taxon>
        <taxon>Neopterygii</taxon>
        <taxon>Teleostei</taxon>
        <taxon>Ostariophysi</taxon>
        <taxon>Siluriformes</taxon>
        <taxon>Pangasiidae</taxon>
        <taxon>Pangasius</taxon>
    </lineage>
</organism>
<reference evidence="1" key="1">
    <citation type="submission" date="2020-02" db="EMBL/GenBank/DDBJ databases">
        <title>Genome sequencing of the panga catfish, Pangasius djambal.</title>
        <authorList>
            <person name="Wen M."/>
            <person name="Zahm M."/>
            <person name="Roques C."/>
            <person name="Cabau C."/>
            <person name="Klopp C."/>
            <person name="Donnadieu C."/>
            <person name="Jouanno E."/>
            <person name="Avarre J.-C."/>
            <person name="Campet M."/>
            <person name="Ha T."/>
            <person name="Dugue R."/>
            <person name="Lampietro C."/>
            <person name="Louis A."/>
            <person name="Herpin A."/>
            <person name="Echchiki A."/>
            <person name="Berthelot C."/>
            <person name="Parey E."/>
            <person name="Roest-Crollius H."/>
            <person name="Braasch I."/>
            <person name="Postlethwait J.H."/>
            <person name="Bobe J."/>
            <person name="Montfort J."/>
            <person name="Bouchez O."/>
            <person name="Begum T."/>
            <person name="Schartl M."/>
            <person name="Gustiano R."/>
            <person name="Guiguen Y."/>
        </authorList>
    </citation>
    <scope>NUCLEOTIDE SEQUENCE</scope>
    <source>
        <strain evidence="1">Pdj_M5554</strain>
    </source>
</reference>
<dbReference type="EMBL" id="CM040976">
    <property type="protein sequence ID" value="MCJ8730022.1"/>
    <property type="molecule type" value="Genomic_DNA"/>
</dbReference>
<keyword evidence="2" id="KW-1185">Reference proteome</keyword>
<accession>A0ACC5Y390</accession>